<evidence type="ECO:0000313" key="1">
    <source>
        <dbReference type="EMBL" id="OQW49655.1"/>
    </source>
</evidence>
<dbReference type="EMBL" id="LWDL01000031">
    <property type="protein sequence ID" value="OQW49655.1"/>
    <property type="molecule type" value="Genomic_DNA"/>
</dbReference>
<accession>A0A1W9HQB3</accession>
<dbReference type="STRING" id="1827387.A4S15_02740"/>
<evidence type="ECO:0000313" key="2">
    <source>
        <dbReference type="Proteomes" id="UP000192872"/>
    </source>
</evidence>
<protein>
    <submittedName>
        <fullName evidence="1">Uncharacterized protein</fullName>
    </submittedName>
</protein>
<sequence length="155" mass="17184">MAFNINPKSFLATDYLNHFNEVIMLINMLPDMPDMLDDVLEWEPKSYPNHFAQSGFAGREMAIAAYHQSPIHVRGAFDAVVSEIDTLLLSTMSDLKRTRDNPEMMINLARQALGDLHGLVEAASGIINAADCVPVDSRDHENHAQSTIDALFAEA</sequence>
<gene>
    <name evidence="1" type="ORF">A4S15_02740</name>
</gene>
<proteinExistence type="predicted"/>
<comment type="caution">
    <text evidence="1">The sequence shown here is derived from an EMBL/GenBank/DDBJ whole genome shotgun (WGS) entry which is preliminary data.</text>
</comment>
<dbReference type="AlphaFoldDB" id="A0A1W9HQB3"/>
<reference evidence="1 2" key="1">
    <citation type="journal article" date="2017" name="Water Res.">
        <title>Comammox in drinking water systems.</title>
        <authorList>
            <person name="Wang Y."/>
            <person name="Ma L."/>
            <person name="Mao Y."/>
            <person name="Jiang X."/>
            <person name="Xia Y."/>
            <person name="Yu K."/>
            <person name="Li B."/>
            <person name="Zhang T."/>
        </authorList>
    </citation>
    <scope>NUCLEOTIDE SEQUENCE [LARGE SCALE GENOMIC DNA]</scope>
    <source>
        <strain evidence="1">SG_bin8</strain>
    </source>
</reference>
<dbReference type="RefSeq" id="WP_376799865.1">
    <property type="nucleotide sequence ID" value="NZ_DHWE01000020.1"/>
</dbReference>
<name>A0A1W9HQB3_9HYPH</name>
<dbReference type="Proteomes" id="UP000192872">
    <property type="component" value="Unassembled WGS sequence"/>
</dbReference>
<organism evidence="1 2">
    <name type="scientific">Candidatus Raskinella chloraquaticus</name>
    <dbReference type="NCBI Taxonomy" id="1951219"/>
    <lineage>
        <taxon>Bacteria</taxon>
        <taxon>Pseudomonadati</taxon>
        <taxon>Pseudomonadota</taxon>
        <taxon>Alphaproteobacteria</taxon>
        <taxon>Hyphomicrobiales</taxon>
        <taxon>Phreatobacteraceae</taxon>
        <taxon>Candidatus Raskinella</taxon>
    </lineage>
</organism>